<dbReference type="SUPFAM" id="SSF82714">
    <property type="entry name" value="Multidrug efflux transporter AcrB TolC docking domain, DN and DC subdomains"/>
    <property type="match status" value="2"/>
</dbReference>
<keyword evidence="1" id="KW-0472">Membrane</keyword>
<dbReference type="Gene3D" id="3.30.2090.10">
    <property type="entry name" value="Multidrug efflux transporter AcrB TolC docking domain, DN and DC subdomains"/>
    <property type="match status" value="2"/>
</dbReference>
<feature type="transmembrane region" description="Helical" evidence="1">
    <location>
        <begin position="957"/>
        <end position="978"/>
    </location>
</feature>
<feature type="transmembrane region" description="Helical" evidence="1">
    <location>
        <begin position="334"/>
        <end position="352"/>
    </location>
</feature>
<feature type="transmembrane region" description="Helical" evidence="1">
    <location>
        <begin position="427"/>
        <end position="447"/>
    </location>
</feature>
<dbReference type="PANTHER" id="PTHR32063">
    <property type="match status" value="1"/>
</dbReference>
<accession>A0A3B0CHC2</accession>
<feature type="transmembrane region" description="Helical" evidence="1">
    <location>
        <begin position="910"/>
        <end position="936"/>
    </location>
</feature>
<reference evidence="2 3" key="1">
    <citation type="journal article" date="2007" name="Int. J. Syst. Evol. Microbiol.">
        <title>Paenibacillus ginsengarvi sp. nov., isolated from soil from ginseng cultivation.</title>
        <authorList>
            <person name="Yoon M.H."/>
            <person name="Ten L.N."/>
            <person name="Im W.T."/>
        </authorList>
    </citation>
    <scope>NUCLEOTIDE SEQUENCE [LARGE SCALE GENOMIC DNA]</scope>
    <source>
        <strain evidence="2 3">KCTC 13059</strain>
    </source>
</reference>
<dbReference type="InterPro" id="IPR001036">
    <property type="entry name" value="Acrflvin-R"/>
</dbReference>
<protein>
    <submittedName>
        <fullName evidence="2">Efflux RND transporter permease subunit</fullName>
    </submittedName>
</protein>
<dbReference type="SUPFAM" id="SSF82693">
    <property type="entry name" value="Multidrug efflux transporter AcrB pore domain, PN1, PN2, PC1 and PC2 subdomains"/>
    <property type="match status" value="2"/>
</dbReference>
<dbReference type="OrthoDB" id="9757876at2"/>
<feature type="transmembrane region" description="Helical" evidence="1">
    <location>
        <begin position="990"/>
        <end position="1015"/>
    </location>
</feature>
<feature type="transmembrane region" description="Helical" evidence="1">
    <location>
        <begin position="856"/>
        <end position="875"/>
    </location>
</feature>
<dbReference type="SUPFAM" id="SSF82866">
    <property type="entry name" value="Multidrug efflux transporter AcrB transmembrane domain"/>
    <property type="match status" value="2"/>
</dbReference>
<keyword evidence="3" id="KW-1185">Reference proteome</keyword>
<feature type="transmembrane region" description="Helical" evidence="1">
    <location>
        <begin position="357"/>
        <end position="376"/>
    </location>
</feature>
<dbReference type="PANTHER" id="PTHR32063:SF24">
    <property type="entry name" value="CATION EFFLUX SYSTEM (ACRB_ACRD_ACRF FAMILY)"/>
    <property type="match status" value="1"/>
</dbReference>
<evidence type="ECO:0000313" key="2">
    <source>
        <dbReference type="EMBL" id="RKN84510.1"/>
    </source>
</evidence>
<name>A0A3B0CHC2_9BACL</name>
<dbReference type="PRINTS" id="PR00702">
    <property type="entry name" value="ACRIFLAVINRP"/>
</dbReference>
<feature type="transmembrane region" description="Helical" evidence="1">
    <location>
        <begin position="882"/>
        <end position="904"/>
    </location>
</feature>
<dbReference type="RefSeq" id="WP_120747766.1">
    <property type="nucleotide sequence ID" value="NZ_RBAH01000008.1"/>
</dbReference>
<dbReference type="InterPro" id="IPR027463">
    <property type="entry name" value="AcrB_DN_DC_subdom"/>
</dbReference>
<dbReference type="Pfam" id="PF00873">
    <property type="entry name" value="ACR_tran"/>
    <property type="match status" value="1"/>
</dbReference>
<feature type="transmembrane region" description="Helical" evidence="1">
    <location>
        <begin position="459"/>
        <end position="481"/>
    </location>
</feature>
<feature type="transmembrane region" description="Helical" evidence="1">
    <location>
        <begin position="12"/>
        <end position="30"/>
    </location>
</feature>
<dbReference type="AlphaFoldDB" id="A0A3B0CHC2"/>
<dbReference type="Proteomes" id="UP000282311">
    <property type="component" value="Unassembled WGS sequence"/>
</dbReference>
<keyword evidence="1" id="KW-1133">Transmembrane helix</keyword>
<dbReference type="Gene3D" id="3.30.70.1430">
    <property type="entry name" value="Multidrug efflux transporter AcrB pore domain"/>
    <property type="match status" value="2"/>
</dbReference>
<dbReference type="Gene3D" id="3.30.70.1320">
    <property type="entry name" value="Multidrug efflux transporter AcrB pore domain like"/>
    <property type="match status" value="1"/>
</dbReference>
<dbReference type="GO" id="GO:0042910">
    <property type="term" value="F:xenobiotic transmembrane transporter activity"/>
    <property type="evidence" value="ECO:0007669"/>
    <property type="project" value="TreeGrafter"/>
</dbReference>
<keyword evidence="1" id="KW-0812">Transmembrane</keyword>
<dbReference type="Gene3D" id="3.30.70.1440">
    <property type="entry name" value="Multidrug efflux transporter AcrB pore domain"/>
    <property type="match status" value="1"/>
</dbReference>
<feature type="transmembrane region" description="Helical" evidence="1">
    <location>
        <begin position="382"/>
        <end position="401"/>
    </location>
</feature>
<evidence type="ECO:0000256" key="1">
    <source>
        <dbReference type="SAM" id="Phobius"/>
    </source>
</evidence>
<proteinExistence type="predicted"/>
<feature type="transmembrane region" description="Helical" evidence="1">
    <location>
        <begin position="527"/>
        <end position="546"/>
    </location>
</feature>
<evidence type="ECO:0000313" key="3">
    <source>
        <dbReference type="Proteomes" id="UP000282311"/>
    </source>
</evidence>
<dbReference type="GO" id="GO:0005886">
    <property type="term" value="C:plasma membrane"/>
    <property type="evidence" value="ECO:0007669"/>
    <property type="project" value="TreeGrafter"/>
</dbReference>
<comment type="caution">
    <text evidence="2">The sequence shown here is derived from an EMBL/GenBank/DDBJ whole genome shotgun (WGS) entry which is preliminary data.</text>
</comment>
<dbReference type="Gene3D" id="1.20.1640.10">
    <property type="entry name" value="Multidrug efflux transporter AcrB transmembrane domain"/>
    <property type="match status" value="2"/>
</dbReference>
<organism evidence="2 3">
    <name type="scientific">Paenibacillus ginsengarvi</name>
    <dbReference type="NCBI Taxonomy" id="400777"/>
    <lineage>
        <taxon>Bacteria</taxon>
        <taxon>Bacillati</taxon>
        <taxon>Bacillota</taxon>
        <taxon>Bacilli</taxon>
        <taxon>Bacillales</taxon>
        <taxon>Paenibacillaceae</taxon>
        <taxon>Paenibacillus</taxon>
    </lineage>
</organism>
<gene>
    <name evidence="2" type="ORF">D7M11_13615</name>
</gene>
<dbReference type="EMBL" id="RBAH01000008">
    <property type="protein sequence ID" value="RKN84510.1"/>
    <property type="molecule type" value="Genomic_DNA"/>
</dbReference>
<sequence length="1039" mass="113091">MIDYVIKKRKITLLFLLMALVVGFFGFTQLPHQEMPDVVIKQALVMTIYPGATPEKVEQTVTKVIEQKIKEIQGIKTITSTSHNGYSSILVQTDDDADAAKKWDELRKKVQDAQADLPKDAKAPVVNDDLAKSFIGQYAITADHAGDLYGLNDLMVTWKDQLRTVPGVAGVDIRGIPEREVRVEVDAQKLGQLGIPWEQVLSTLQSYNDRVPTGSLEFGSREYMLTVPEGQEAGILNRVVVTQTQTGTPVYLRDIGSAAFTYKKTDYYAYYNGKPAITISLSSETGSDVPTMNRRVEEEMKKLAPSLPGHLKLESLFAQNDRVDELFAELSKELLIAIAAVILICTLGLNLLTSATVALAIPFSIGLGFIFLPTLGITLNQISIVGLIIVLGLLVDDAVVVNDNIERRMFALGESPAVAAVKGTKEVSISILTATLATIAAFAPLLFLQGDIGAFIKPIPTVVSLTMLASMVMSLTIIPIFRGWYDAKRQKAGQYKSKPAGFLGKQFHAVTNIYAGRWMVKVLERPLFTGLAGLLIGTAAYSLALFTPIELFPDSERPEATINIRMPAGTSVVETDRVVREIADWVMSQPETQRMAYASGGGAPTLFSDIASGAPPASPTTAQLQIIGVKGKFDREKTVEAWQSHLNAAYPGANLSIHVPQLGIPVGSPVSIRLTGQNLSELQSMADEVKVAVAGVKGTVNVMDDMGIERYNLTFQPNQEAMDRYMVSYNDLTRTLLLVGQGLTVSQFDTGRELVDINLYMSKNEAEPNVLYQQLQVTNAQGRQIPLSQLTTMVPGFSIPQINRYNLERTVTVTADVSGRTATEVMAEVQKKLADMTFPDGYEWNIGGETSEQADIFASLGKLSVIVAFLILLLMTMQFYSLSLPVLIMTTVYLAAAGGILGIFLTGMPIGFMSIMGIISLAGVVVRNGIVLIEFIEEARRHGMELKEAVLQAASARFRPIILTSLTAIVGMVPIATLGDILFRPLAMTIIFGLVFSTVLTLFVVPSLYMVLANFKLKRKEKKNKSTPVANSFTASSGS</sequence>